<evidence type="ECO:0000313" key="2">
    <source>
        <dbReference type="EMBL" id="SFD43728.1"/>
    </source>
</evidence>
<dbReference type="OrthoDB" id="7744371at2"/>
<dbReference type="EMBL" id="FOMS01000001">
    <property type="protein sequence ID" value="SFD43728.1"/>
    <property type="molecule type" value="Genomic_DNA"/>
</dbReference>
<feature type="chain" id="PRO_5009301795" evidence="1">
    <location>
        <begin position="20"/>
        <end position="176"/>
    </location>
</feature>
<reference evidence="2 3" key="1">
    <citation type="submission" date="2016-10" db="EMBL/GenBank/DDBJ databases">
        <authorList>
            <person name="Varghese N."/>
            <person name="Submissions S."/>
        </authorList>
    </citation>
    <scope>NUCLEOTIDE SEQUENCE [LARGE SCALE GENOMIC DNA]</scope>
    <source>
        <strain evidence="3">YIM D21,KCTC 23444,ACCC 10710</strain>
    </source>
</reference>
<evidence type="ECO:0000256" key="1">
    <source>
        <dbReference type="SAM" id="SignalP"/>
    </source>
</evidence>
<keyword evidence="1" id="KW-0732">Signal</keyword>
<accession>A0A1I1SGG7</accession>
<dbReference type="Proteomes" id="UP000325289">
    <property type="component" value="Unassembled WGS sequence"/>
</dbReference>
<evidence type="ECO:0000313" key="3">
    <source>
        <dbReference type="Proteomes" id="UP000325289"/>
    </source>
</evidence>
<dbReference type="AlphaFoldDB" id="A0A1I1SGG7"/>
<dbReference type="RefSeq" id="WP_149753872.1">
    <property type="nucleotide sequence ID" value="NZ_FOMS01000001.1"/>
</dbReference>
<gene>
    <name evidence="2" type="ORF">SAMN04515678_10173</name>
</gene>
<keyword evidence="3" id="KW-1185">Reference proteome</keyword>
<feature type="signal peptide" evidence="1">
    <location>
        <begin position="1"/>
        <end position="19"/>
    </location>
</feature>
<proteinExistence type="predicted"/>
<organism evidence="2 3">
    <name type="scientific">Roseivivax sediminis</name>
    <dbReference type="NCBI Taxonomy" id="936889"/>
    <lineage>
        <taxon>Bacteria</taxon>
        <taxon>Pseudomonadati</taxon>
        <taxon>Pseudomonadota</taxon>
        <taxon>Alphaproteobacteria</taxon>
        <taxon>Rhodobacterales</taxon>
        <taxon>Roseobacteraceae</taxon>
        <taxon>Roseivivax</taxon>
    </lineage>
</organism>
<name>A0A1I1SGG7_9RHOB</name>
<sequence>MPRLSLSALLAALPGLAAAQDFAPRWEVLGTFEATVEGTDHTLYALADNEGGSDFVGVTEAGGFTVITVTAAAPGAGGQPAPPYLSATIGPFRDAPGDGAGIEWREGETAWFATSDSGTRADMSDVDYDGERLSFTFDAPELVALETDEDWNFIPVEGVAPVSASGTFEGRVPASD</sequence>
<protein>
    <submittedName>
        <fullName evidence="2">Uncharacterized protein</fullName>
    </submittedName>
</protein>